<name>A0AAE1HRF1_9NEOP</name>
<evidence type="ECO:0000313" key="4">
    <source>
        <dbReference type="Proteomes" id="UP001219518"/>
    </source>
</evidence>
<dbReference type="AlphaFoldDB" id="A0AAE1HRF1"/>
<reference evidence="3" key="2">
    <citation type="journal article" date="2023" name="BMC Genomics">
        <title>Pest status, molecular evolution, and epigenetic factors derived from the genome assembly of Frankliniella fusca, a thysanopteran phytovirus vector.</title>
        <authorList>
            <person name="Catto M.A."/>
            <person name="Labadie P.E."/>
            <person name="Jacobson A.L."/>
            <person name="Kennedy G.G."/>
            <person name="Srinivasan R."/>
            <person name="Hunt B.G."/>
        </authorList>
    </citation>
    <scope>NUCLEOTIDE SEQUENCE</scope>
    <source>
        <strain evidence="3">PL_HMW_Pooled</strain>
    </source>
</reference>
<organism evidence="3 4">
    <name type="scientific">Frankliniella fusca</name>
    <dbReference type="NCBI Taxonomy" id="407009"/>
    <lineage>
        <taxon>Eukaryota</taxon>
        <taxon>Metazoa</taxon>
        <taxon>Ecdysozoa</taxon>
        <taxon>Arthropoda</taxon>
        <taxon>Hexapoda</taxon>
        <taxon>Insecta</taxon>
        <taxon>Pterygota</taxon>
        <taxon>Neoptera</taxon>
        <taxon>Paraneoptera</taxon>
        <taxon>Thysanoptera</taxon>
        <taxon>Terebrantia</taxon>
        <taxon>Thripoidea</taxon>
        <taxon>Thripidae</taxon>
        <taxon>Frankliniella</taxon>
    </lineage>
</organism>
<keyword evidence="3" id="KW-0808">Transferase</keyword>
<gene>
    <name evidence="3" type="ORF">KUF71_014374</name>
</gene>
<evidence type="ECO:0000256" key="2">
    <source>
        <dbReference type="SAM" id="SignalP"/>
    </source>
</evidence>
<evidence type="ECO:0000256" key="1">
    <source>
        <dbReference type="SAM" id="Coils"/>
    </source>
</evidence>
<comment type="caution">
    <text evidence="3">The sequence shown here is derived from an EMBL/GenBank/DDBJ whole genome shotgun (WGS) entry which is preliminary data.</text>
</comment>
<dbReference type="EMBL" id="JAHWGI010001243">
    <property type="protein sequence ID" value="KAK3926125.1"/>
    <property type="molecule type" value="Genomic_DNA"/>
</dbReference>
<keyword evidence="4" id="KW-1185">Reference proteome</keyword>
<keyword evidence="3" id="KW-0418">Kinase</keyword>
<proteinExistence type="predicted"/>
<feature type="coiled-coil region" evidence="1">
    <location>
        <begin position="63"/>
        <end position="90"/>
    </location>
</feature>
<sequence length="268" mass="27843">MAKTLLIAAIAAVLFTLGAVSSSPAPLEQRALQLQLQQLDDTQLQVLGLDRYNLNWINVTAILEKIEGALQAVEDKIADAERIVEQGLQNVLQGITNAALEAATKWNETVVELAEEAQQLGVDVEACIQAEEQPLQDVVEGLKTDAQECLATNVDRVKQALDAVSEVGTEAQDLLARATAVVTDCTQKASFPAVLACLAGSVPAMEIEAGALVGAAALRAAIAGSRAATLVPMAGLCATKATTGRAAQAAGIVDAAAQCIKDKLPQPQ</sequence>
<reference evidence="3" key="1">
    <citation type="submission" date="2021-07" db="EMBL/GenBank/DDBJ databases">
        <authorList>
            <person name="Catto M.A."/>
            <person name="Jacobson A."/>
            <person name="Kennedy G."/>
            <person name="Labadie P."/>
            <person name="Hunt B.G."/>
            <person name="Srinivasan R."/>
        </authorList>
    </citation>
    <scope>NUCLEOTIDE SEQUENCE</scope>
    <source>
        <strain evidence="3">PL_HMW_Pooled</strain>
        <tissue evidence="3">Head</tissue>
    </source>
</reference>
<dbReference type="GO" id="GO:0016301">
    <property type="term" value="F:kinase activity"/>
    <property type="evidence" value="ECO:0007669"/>
    <property type="project" value="UniProtKB-KW"/>
</dbReference>
<evidence type="ECO:0000313" key="3">
    <source>
        <dbReference type="EMBL" id="KAK3926125.1"/>
    </source>
</evidence>
<feature type="signal peptide" evidence="2">
    <location>
        <begin position="1"/>
        <end position="22"/>
    </location>
</feature>
<accession>A0AAE1HRF1</accession>
<protein>
    <submittedName>
        <fullName evidence="3">Sugar kinase YeiI</fullName>
    </submittedName>
</protein>
<keyword evidence="1" id="KW-0175">Coiled coil</keyword>
<keyword evidence="2" id="KW-0732">Signal</keyword>
<dbReference type="Proteomes" id="UP001219518">
    <property type="component" value="Unassembled WGS sequence"/>
</dbReference>
<feature type="chain" id="PRO_5042259425" evidence="2">
    <location>
        <begin position="23"/>
        <end position="268"/>
    </location>
</feature>